<organism evidence="1 2">
    <name type="scientific">Ridgeia piscesae</name>
    <name type="common">Tubeworm</name>
    <dbReference type="NCBI Taxonomy" id="27915"/>
    <lineage>
        <taxon>Eukaryota</taxon>
        <taxon>Metazoa</taxon>
        <taxon>Spiralia</taxon>
        <taxon>Lophotrochozoa</taxon>
        <taxon>Annelida</taxon>
        <taxon>Polychaeta</taxon>
        <taxon>Sedentaria</taxon>
        <taxon>Canalipalpata</taxon>
        <taxon>Sabellida</taxon>
        <taxon>Siboglinidae</taxon>
        <taxon>Ridgeia</taxon>
    </lineage>
</organism>
<evidence type="ECO:0000313" key="2">
    <source>
        <dbReference type="Proteomes" id="UP001209878"/>
    </source>
</evidence>
<dbReference type="Proteomes" id="UP001209878">
    <property type="component" value="Unassembled WGS sequence"/>
</dbReference>
<sequence>MMENDTPKYINNTQIENVGSYFYLGQRCSSRDKNQDKEIQRRITAGWTGFANHRDIFKGNIGTCLKRQVYNSCVLPAMTHGAET</sequence>
<accession>A0AAD9KQR8</accession>
<reference evidence="1" key="1">
    <citation type="journal article" date="2023" name="Mol. Biol. Evol.">
        <title>Third-Generation Sequencing Reveals the Adaptive Role of the Epigenome in Three Deep-Sea Polychaetes.</title>
        <authorList>
            <person name="Perez M."/>
            <person name="Aroh O."/>
            <person name="Sun Y."/>
            <person name="Lan Y."/>
            <person name="Juniper S.K."/>
            <person name="Young C.R."/>
            <person name="Angers B."/>
            <person name="Qian P.Y."/>
        </authorList>
    </citation>
    <scope>NUCLEOTIDE SEQUENCE</scope>
    <source>
        <strain evidence="1">R07B-5</strain>
    </source>
</reference>
<evidence type="ECO:0000313" key="1">
    <source>
        <dbReference type="EMBL" id="KAK2175953.1"/>
    </source>
</evidence>
<name>A0AAD9KQR8_RIDPI</name>
<dbReference type="AlphaFoldDB" id="A0AAD9KQR8"/>
<gene>
    <name evidence="1" type="ORF">NP493_694g01003</name>
</gene>
<protein>
    <submittedName>
        <fullName evidence="1">Uncharacterized protein</fullName>
    </submittedName>
</protein>
<comment type="caution">
    <text evidence="1">The sequence shown here is derived from an EMBL/GenBank/DDBJ whole genome shotgun (WGS) entry which is preliminary data.</text>
</comment>
<dbReference type="EMBL" id="JAODUO010000694">
    <property type="protein sequence ID" value="KAK2175953.1"/>
    <property type="molecule type" value="Genomic_DNA"/>
</dbReference>
<proteinExistence type="predicted"/>
<keyword evidence="2" id="KW-1185">Reference proteome</keyword>